<comment type="similarity">
    <text evidence="1">Belongs to the Mediator complex subunit 18 family.</text>
</comment>
<gene>
    <name evidence="1" type="primary">MED18</name>
    <name evidence="2" type="ORF">A9K55_001966</name>
</gene>
<evidence type="ECO:0000313" key="3">
    <source>
        <dbReference type="Proteomes" id="UP000323067"/>
    </source>
</evidence>
<comment type="function">
    <text evidence="1">Component of the Mediator complex, a coactivator involved in the regulated transcription of nearly all RNA polymerase II-dependent genes. Mediator functions as a bridge to convey information from gene-specific regulatory proteins to the basal RNA polymerase II transcription machinery. Mediator is recruited to promoters by direct interactions with regulatory proteins and serves as a scaffold for the assembly of a functional preinitiation complex with RNA polymerase II and the general transcription factors.</text>
</comment>
<dbReference type="AlphaFoldDB" id="A0A2H4SR04"/>
<dbReference type="EMBL" id="CP023326">
    <property type="protein sequence ID" value="ATY65540.1"/>
    <property type="molecule type" value="Genomic_DNA"/>
</dbReference>
<dbReference type="VEuPathDB" id="FungiDB:A9K55_001966"/>
<protein>
    <recommendedName>
        <fullName evidence="1">Mediator of RNA polymerase II transcription subunit 18</fullName>
    </recommendedName>
    <alternativeName>
        <fullName evidence="1">Mediator complex subunit 18</fullName>
    </alternativeName>
</protein>
<organism evidence="2 3">
    <name type="scientific">Cordyceps militaris</name>
    <name type="common">Caterpillar fungus</name>
    <name type="synonym">Clavaria militaris</name>
    <dbReference type="NCBI Taxonomy" id="73501"/>
    <lineage>
        <taxon>Eukaryota</taxon>
        <taxon>Fungi</taxon>
        <taxon>Dikarya</taxon>
        <taxon>Ascomycota</taxon>
        <taxon>Pezizomycotina</taxon>
        <taxon>Sordariomycetes</taxon>
        <taxon>Hypocreomycetidae</taxon>
        <taxon>Hypocreales</taxon>
        <taxon>Cordycipitaceae</taxon>
        <taxon>Cordyceps</taxon>
    </lineage>
</organism>
<comment type="subunit">
    <text evidence="1">Component of the Mediator complex.</text>
</comment>
<reference evidence="2 3" key="1">
    <citation type="journal article" date="2017" name="BMC Genomics">
        <title>Chromosome level assembly and secondary metabolite potential of the parasitic fungus Cordyceps militaris.</title>
        <authorList>
            <person name="Kramer G.J."/>
            <person name="Nodwell J.R."/>
        </authorList>
    </citation>
    <scope>NUCLEOTIDE SEQUENCE [LARGE SCALE GENOMIC DNA]</scope>
    <source>
        <strain evidence="2 3">ATCC 34164</strain>
    </source>
</reference>
<accession>A0A2H4SR04</accession>
<keyword evidence="1" id="KW-0805">Transcription regulation</keyword>
<evidence type="ECO:0000313" key="2">
    <source>
        <dbReference type="EMBL" id="ATY65540.1"/>
    </source>
</evidence>
<proteinExistence type="inferred from homology"/>
<dbReference type="Gene3D" id="2.40.320.10">
    <property type="entry name" value="Hypothetical Protein Pfu-838710-001"/>
    <property type="match status" value="1"/>
</dbReference>
<name>A0A2H4SR04_CORMI</name>
<dbReference type="InterPro" id="IPR019095">
    <property type="entry name" value="Mediator_Med18"/>
</dbReference>
<dbReference type="Proteomes" id="UP000323067">
    <property type="component" value="Chromosome iii"/>
</dbReference>
<keyword evidence="1" id="KW-0804">Transcription</keyword>
<keyword evidence="1" id="KW-0010">Activator</keyword>
<dbReference type="GO" id="GO:0006357">
    <property type="term" value="P:regulation of transcription by RNA polymerase II"/>
    <property type="evidence" value="ECO:0007669"/>
    <property type="project" value="InterPro"/>
</dbReference>
<dbReference type="GO" id="GO:0003712">
    <property type="term" value="F:transcription coregulator activity"/>
    <property type="evidence" value="ECO:0007669"/>
    <property type="project" value="InterPro"/>
</dbReference>
<dbReference type="Pfam" id="PF09637">
    <property type="entry name" value="Med18"/>
    <property type="match status" value="2"/>
</dbReference>
<comment type="subcellular location">
    <subcellularLocation>
        <location evidence="1">Nucleus</location>
    </subcellularLocation>
</comment>
<dbReference type="VEuPathDB" id="FungiDB:CCM_08595"/>
<dbReference type="GO" id="GO:0016592">
    <property type="term" value="C:mediator complex"/>
    <property type="evidence" value="ECO:0007669"/>
    <property type="project" value="InterPro"/>
</dbReference>
<sequence length="288" mass="33596">MYEIFMTTTVEDADFTPACSVLEGLCSMKPWESVIRVLYYQGPPRPAGLSNQTSMEKPIRKNLAPLWRELHQNLSRQAFVLQARYEILKHRDFGPEATPMDLDATPGILRWTDFPDPPHGKPLLTQRKLVELWEQRSLPSILNDNQHQYAYTFPQRTSIRPANDRRRLKGETIEETYRFFREDVEFSLTRHYMFKSILTYQPHVSGTGRGSPPATSLPAWDDITPVDSQWRWIVQVKTHVLQDNKPDEIRKAQDTLIALRNELDGVFDFRAIDRKVFDTRIVLRQQGV</sequence>
<keyword evidence="1" id="KW-0539">Nucleus</keyword>
<evidence type="ECO:0000256" key="1">
    <source>
        <dbReference type="RuleBase" id="RU364150"/>
    </source>
</evidence>
<dbReference type="OrthoDB" id="5348092at2759"/>